<name>A0A8S5PZU1_9CAUD</name>
<protein>
    <submittedName>
        <fullName evidence="1">Uncharacterized protein</fullName>
    </submittedName>
</protein>
<organism evidence="1">
    <name type="scientific">Myoviridae sp. ctBtT5</name>
    <dbReference type="NCBI Taxonomy" id="2825048"/>
    <lineage>
        <taxon>Viruses</taxon>
        <taxon>Duplodnaviria</taxon>
        <taxon>Heunggongvirae</taxon>
        <taxon>Uroviricota</taxon>
        <taxon>Caudoviricetes</taxon>
    </lineage>
</organism>
<reference evidence="1" key="1">
    <citation type="journal article" date="2021" name="Proc. Natl. Acad. Sci. U.S.A.">
        <title>A Catalog of Tens of Thousands of Viruses from Human Metagenomes Reveals Hidden Associations with Chronic Diseases.</title>
        <authorList>
            <person name="Tisza M.J."/>
            <person name="Buck C.B."/>
        </authorList>
    </citation>
    <scope>NUCLEOTIDE SEQUENCE</scope>
    <source>
        <strain evidence="1">CtBtT5</strain>
    </source>
</reference>
<proteinExistence type="predicted"/>
<accession>A0A8S5PZU1</accession>
<evidence type="ECO:0000313" key="1">
    <source>
        <dbReference type="EMBL" id="DAE11933.1"/>
    </source>
</evidence>
<sequence>MLDKTGISDKLNLDAFVGLDKQTKKGIQNNPYTQEMRERSKNWIEENGIPAKSQEVAKDLISELQNQVTKEFQGMLSQF</sequence>
<dbReference type="EMBL" id="BK015540">
    <property type="protein sequence ID" value="DAE11933.1"/>
    <property type="molecule type" value="Genomic_DNA"/>
</dbReference>